<dbReference type="RefSeq" id="WP_165105855.1">
    <property type="nucleotide sequence ID" value="NZ_JAAKYA010000015.1"/>
</dbReference>
<keyword evidence="3" id="KW-1185">Reference proteome</keyword>
<dbReference type="Pfam" id="PF11304">
    <property type="entry name" value="DUF3106"/>
    <property type="match status" value="1"/>
</dbReference>
<dbReference type="InterPro" id="IPR021455">
    <property type="entry name" value="DUF3106"/>
</dbReference>
<feature type="region of interest" description="Disordered" evidence="1">
    <location>
        <begin position="258"/>
        <end position="292"/>
    </location>
</feature>
<evidence type="ECO:0000313" key="3">
    <source>
        <dbReference type="Proteomes" id="UP000477311"/>
    </source>
</evidence>
<gene>
    <name evidence="2" type="ORF">G4L39_03170</name>
</gene>
<organism evidence="2 3">
    <name type="scientific">Limisphaera ngatamarikiensis</name>
    <dbReference type="NCBI Taxonomy" id="1324935"/>
    <lineage>
        <taxon>Bacteria</taxon>
        <taxon>Pseudomonadati</taxon>
        <taxon>Verrucomicrobiota</taxon>
        <taxon>Verrucomicrobiia</taxon>
        <taxon>Limisphaerales</taxon>
        <taxon>Limisphaeraceae</taxon>
        <taxon>Limisphaera</taxon>
    </lineage>
</organism>
<evidence type="ECO:0000256" key="1">
    <source>
        <dbReference type="SAM" id="MobiDB-lite"/>
    </source>
</evidence>
<feature type="compositionally biased region" description="Pro residues" evidence="1">
    <location>
        <begin position="258"/>
        <end position="276"/>
    </location>
</feature>
<sequence>MPPPSSPVDFFRELLAMRPAEREQALSNRTEAVKARILAKVREYEALPAEERELRLRATELRWFLTSLMQQPPDHRPPLDQVVPAHLRQAVADRLAIWDALPEPVRYQFLRDELALNYFSRVPRLPQGGGAAEPMGVAVRTGAPPPPPDDTDARLEGRDLREVARQLRRLFEWTPEERQKALATLSESERRQIEESLRRFEQLPGEQRRRVIASFERLARMTPAERRAFLQNAERWSAMSPSERERWRRLVQQVPELPPLPPGFYEAQPPPLPPGAGQPSVSHPASNAVPLP</sequence>
<dbReference type="EMBL" id="JAAKYA010000015">
    <property type="protein sequence ID" value="NGO38399.1"/>
    <property type="molecule type" value="Genomic_DNA"/>
</dbReference>
<dbReference type="AlphaFoldDB" id="A0A6M1RLC7"/>
<proteinExistence type="predicted"/>
<dbReference type="Proteomes" id="UP000477311">
    <property type="component" value="Unassembled WGS sequence"/>
</dbReference>
<evidence type="ECO:0000313" key="2">
    <source>
        <dbReference type="EMBL" id="NGO38399.1"/>
    </source>
</evidence>
<comment type="caution">
    <text evidence="2">The sequence shown here is derived from an EMBL/GenBank/DDBJ whole genome shotgun (WGS) entry which is preliminary data.</text>
</comment>
<name>A0A6M1RLC7_9BACT</name>
<protein>
    <submittedName>
        <fullName evidence="2">DUF3106 domain-containing protein</fullName>
    </submittedName>
</protein>
<reference evidence="2 3" key="1">
    <citation type="submission" date="2020-02" db="EMBL/GenBank/DDBJ databases">
        <title>Draft genome sequence of Limisphaera ngatamarikiensis NGM72.4T, a thermophilic Verrucomicrobia grouped in subdivision 3.</title>
        <authorList>
            <person name="Carere C.R."/>
            <person name="Steen J."/>
            <person name="Hugenholtz P."/>
            <person name="Stott M.B."/>
        </authorList>
    </citation>
    <scope>NUCLEOTIDE SEQUENCE [LARGE SCALE GENOMIC DNA]</scope>
    <source>
        <strain evidence="2 3">NGM72.4</strain>
    </source>
</reference>
<accession>A0A6M1RLC7</accession>